<organism evidence="4 5">
    <name type="scientific">Eptatretus burgeri</name>
    <name type="common">Inshore hagfish</name>
    <dbReference type="NCBI Taxonomy" id="7764"/>
    <lineage>
        <taxon>Eukaryota</taxon>
        <taxon>Metazoa</taxon>
        <taxon>Chordata</taxon>
        <taxon>Craniata</taxon>
        <taxon>Vertebrata</taxon>
        <taxon>Cyclostomata</taxon>
        <taxon>Myxini</taxon>
        <taxon>Myxiniformes</taxon>
        <taxon>Myxinidae</taxon>
        <taxon>Eptatretinae</taxon>
        <taxon>Eptatretus</taxon>
    </lineage>
</organism>
<reference evidence="4" key="1">
    <citation type="submission" date="2025-08" db="UniProtKB">
        <authorList>
            <consortium name="Ensembl"/>
        </authorList>
    </citation>
    <scope>IDENTIFICATION</scope>
</reference>
<proteinExistence type="predicted"/>
<keyword evidence="2" id="KW-0964">Secreted</keyword>
<dbReference type="Pfam" id="PF05782">
    <property type="entry name" value="ECM1"/>
    <property type="match status" value="1"/>
</dbReference>
<dbReference type="Proteomes" id="UP000694388">
    <property type="component" value="Unplaced"/>
</dbReference>
<keyword evidence="3" id="KW-0677">Repeat</keyword>
<sequence>MRNAILKARRLRFVLWACPSPRSRIQTENSQRSSRVEMASTIPLLLVVLLCVNGHGHIAQPPFPPGMPNEMNIAAICNTDRPPLDRGFVVPSSAFGFLRRRVEMLHSLNAAFSGCCSQDESQQLNCAAEAWINALIVFCDHETRVKDNIHQCCFEEGSAVHRCFARLAPDRDYTGASLDSVDDAPQIISTSFPRGG</sequence>
<name>A0A8C4NFR0_EPTBU</name>
<evidence type="ECO:0000256" key="2">
    <source>
        <dbReference type="ARBA" id="ARBA00022525"/>
    </source>
</evidence>
<dbReference type="InterPro" id="IPR008605">
    <property type="entry name" value="ECM1"/>
</dbReference>
<evidence type="ECO:0000313" key="5">
    <source>
        <dbReference type="Proteomes" id="UP000694388"/>
    </source>
</evidence>
<dbReference type="PANTHER" id="PTHR16776">
    <property type="entry name" value="EXTRACELLULAR MATRIX PROTEIN 1"/>
    <property type="match status" value="1"/>
</dbReference>
<accession>A0A8C4NFR0</accession>
<evidence type="ECO:0000256" key="3">
    <source>
        <dbReference type="ARBA" id="ARBA00022737"/>
    </source>
</evidence>
<evidence type="ECO:0000256" key="1">
    <source>
        <dbReference type="ARBA" id="ARBA00004613"/>
    </source>
</evidence>
<dbReference type="PANTHER" id="PTHR16776:SF3">
    <property type="entry name" value="EXTRACELLULAR MATRIX PROTEIN 1"/>
    <property type="match status" value="1"/>
</dbReference>
<evidence type="ECO:0000313" key="4">
    <source>
        <dbReference type="Ensembl" id="ENSEBUP00000006011.1"/>
    </source>
</evidence>
<reference evidence="4" key="2">
    <citation type="submission" date="2025-09" db="UniProtKB">
        <authorList>
            <consortium name="Ensembl"/>
        </authorList>
    </citation>
    <scope>IDENTIFICATION</scope>
</reference>
<comment type="subcellular location">
    <subcellularLocation>
        <location evidence="1">Secreted</location>
    </subcellularLocation>
</comment>
<dbReference type="GO" id="GO:0030500">
    <property type="term" value="P:regulation of bone mineralization"/>
    <property type="evidence" value="ECO:0007669"/>
    <property type="project" value="TreeGrafter"/>
</dbReference>
<dbReference type="Ensembl" id="ENSEBUT00000006458.1">
    <property type="protein sequence ID" value="ENSEBUP00000006011.1"/>
    <property type="gene ID" value="ENSEBUG00000004015.1"/>
</dbReference>
<dbReference type="AlphaFoldDB" id="A0A8C4NFR0"/>
<dbReference type="InterPro" id="IPR020858">
    <property type="entry name" value="Serum_albumin-like"/>
</dbReference>
<dbReference type="GO" id="GO:0007165">
    <property type="term" value="P:signal transduction"/>
    <property type="evidence" value="ECO:0007669"/>
    <property type="project" value="InterPro"/>
</dbReference>
<dbReference type="SUPFAM" id="SSF48552">
    <property type="entry name" value="Serum albumin-like"/>
    <property type="match status" value="1"/>
</dbReference>
<dbReference type="GO" id="GO:0005615">
    <property type="term" value="C:extracellular space"/>
    <property type="evidence" value="ECO:0007669"/>
    <property type="project" value="InterPro"/>
</dbReference>
<keyword evidence="5" id="KW-1185">Reference proteome</keyword>
<protein>
    <submittedName>
        <fullName evidence="4">Uncharacterized protein</fullName>
    </submittedName>
</protein>
<dbReference type="Gene3D" id="1.10.246.10">
    <property type="match status" value="1"/>
</dbReference>